<dbReference type="Gene3D" id="3.40.630.30">
    <property type="match status" value="1"/>
</dbReference>
<name>A0ABV7WRQ0_9GAMM</name>
<evidence type="ECO:0000259" key="1">
    <source>
        <dbReference type="PROSITE" id="PS51186"/>
    </source>
</evidence>
<keyword evidence="2" id="KW-0012">Acyltransferase</keyword>
<keyword evidence="3" id="KW-1185">Reference proteome</keyword>
<protein>
    <submittedName>
        <fullName evidence="2">GNAT family N-acetyltransferase</fullName>
        <ecNumber evidence="2">2.3.-.-</ecNumber>
    </submittedName>
</protein>
<reference evidence="3" key="1">
    <citation type="journal article" date="2019" name="Int. J. Syst. Evol. Microbiol.">
        <title>The Global Catalogue of Microorganisms (GCM) 10K type strain sequencing project: providing services to taxonomists for standard genome sequencing and annotation.</title>
        <authorList>
            <consortium name="The Broad Institute Genomics Platform"/>
            <consortium name="The Broad Institute Genome Sequencing Center for Infectious Disease"/>
            <person name="Wu L."/>
            <person name="Ma J."/>
        </authorList>
    </citation>
    <scope>NUCLEOTIDE SEQUENCE [LARGE SCALE GENOMIC DNA]</scope>
    <source>
        <strain evidence="3">CECT 8288</strain>
    </source>
</reference>
<dbReference type="EC" id="2.3.-.-" evidence="2"/>
<sequence>MHAYIQAYKNFGLKALLTEIANSVLSKVGIIKIEKIFTLPCQQVQVNIETAICINQVSFDELESLRQAQEISISPSDSERVKNNKVLCFIARKNEQLVGIDWFAIEPYQHSPGVMACFNERWVCEYGLWLHPSCRGQGVRRLILNAAMPMIHERGKEGIVVGIFWNNFASIRSSKKLGYKPKGLSYWNEHSQQGRKASSAQDYWLQRN</sequence>
<dbReference type="Proteomes" id="UP001595710">
    <property type="component" value="Unassembled WGS sequence"/>
</dbReference>
<dbReference type="RefSeq" id="WP_290280684.1">
    <property type="nucleotide sequence ID" value="NZ_JAUFQI010000001.1"/>
</dbReference>
<dbReference type="PROSITE" id="PS51186">
    <property type="entry name" value="GNAT"/>
    <property type="match status" value="1"/>
</dbReference>
<evidence type="ECO:0000313" key="2">
    <source>
        <dbReference type="EMBL" id="MFC3701617.1"/>
    </source>
</evidence>
<dbReference type="InterPro" id="IPR000182">
    <property type="entry name" value="GNAT_dom"/>
</dbReference>
<dbReference type="EMBL" id="JBHRYN010000010">
    <property type="protein sequence ID" value="MFC3701617.1"/>
    <property type="molecule type" value="Genomic_DNA"/>
</dbReference>
<organism evidence="2 3">
    <name type="scientific">Reinekea marina</name>
    <dbReference type="NCBI Taxonomy" id="1310421"/>
    <lineage>
        <taxon>Bacteria</taxon>
        <taxon>Pseudomonadati</taxon>
        <taxon>Pseudomonadota</taxon>
        <taxon>Gammaproteobacteria</taxon>
        <taxon>Oceanospirillales</taxon>
        <taxon>Saccharospirillaceae</taxon>
        <taxon>Reinekea</taxon>
    </lineage>
</organism>
<accession>A0ABV7WRQ0</accession>
<dbReference type="GO" id="GO:0016746">
    <property type="term" value="F:acyltransferase activity"/>
    <property type="evidence" value="ECO:0007669"/>
    <property type="project" value="UniProtKB-KW"/>
</dbReference>
<gene>
    <name evidence="2" type="ORF">ACFOND_08215</name>
</gene>
<dbReference type="Pfam" id="PF00583">
    <property type="entry name" value="Acetyltransf_1"/>
    <property type="match status" value="1"/>
</dbReference>
<evidence type="ECO:0000313" key="3">
    <source>
        <dbReference type="Proteomes" id="UP001595710"/>
    </source>
</evidence>
<dbReference type="SUPFAM" id="SSF55729">
    <property type="entry name" value="Acyl-CoA N-acyltransferases (Nat)"/>
    <property type="match status" value="1"/>
</dbReference>
<feature type="domain" description="N-acetyltransferase" evidence="1">
    <location>
        <begin position="46"/>
        <end position="208"/>
    </location>
</feature>
<keyword evidence="2" id="KW-0808">Transferase</keyword>
<proteinExistence type="predicted"/>
<dbReference type="InterPro" id="IPR016181">
    <property type="entry name" value="Acyl_CoA_acyltransferase"/>
</dbReference>
<comment type="caution">
    <text evidence="2">The sequence shown here is derived from an EMBL/GenBank/DDBJ whole genome shotgun (WGS) entry which is preliminary data.</text>
</comment>